<gene>
    <name evidence="8" type="ORF">WB403_00935</name>
</gene>
<keyword evidence="3 6" id="KW-1133">Transmembrane helix</keyword>
<dbReference type="PANTHER" id="PTHR43077">
    <property type="entry name" value="TRANSPORT PERMEASE YVFS-RELATED"/>
    <property type="match status" value="1"/>
</dbReference>
<evidence type="ECO:0000256" key="2">
    <source>
        <dbReference type="ARBA" id="ARBA00022692"/>
    </source>
</evidence>
<feature type="transmembrane region" description="Helical" evidence="6">
    <location>
        <begin position="369"/>
        <end position="391"/>
    </location>
</feature>
<evidence type="ECO:0000256" key="3">
    <source>
        <dbReference type="ARBA" id="ARBA00022989"/>
    </source>
</evidence>
<keyword evidence="2 6" id="KW-0812">Transmembrane</keyword>
<feature type="region of interest" description="Disordered" evidence="5">
    <location>
        <begin position="688"/>
        <end position="741"/>
    </location>
</feature>
<evidence type="ECO:0000313" key="8">
    <source>
        <dbReference type="EMBL" id="MEI5607723.1"/>
    </source>
</evidence>
<proteinExistence type="predicted"/>
<evidence type="ECO:0000256" key="6">
    <source>
        <dbReference type="SAM" id="Phobius"/>
    </source>
</evidence>
<feature type="transmembrane region" description="Helical" evidence="6">
    <location>
        <begin position="199"/>
        <end position="223"/>
    </location>
</feature>
<evidence type="ECO:0000256" key="5">
    <source>
        <dbReference type="SAM" id="MobiDB-lite"/>
    </source>
</evidence>
<dbReference type="InterPro" id="IPR051328">
    <property type="entry name" value="T7SS_ABC-Transporter"/>
</dbReference>
<organism evidence="8 9">
    <name type="scientific">Streptomyces brasiliscabiei</name>
    <dbReference type="NCBI Taxonomy" id="2736302"/>
    <lineage>
        <taxon>Bacteria</taxon>
        <taxon>Bacillati</taxon>
        <taxon>Actinomycetota</taxon>
        <taxon>Actinomycetes</taxon>
        <taxon>Kitasatosporales</taxon>
        <taxon>Streptomycetaceae</taxon>
        <taxon>Streptomyces</taxon>
    </lineage>
</organism>
<feature type="compositionally biased region" description="Basic and acidic residues" evidence="5">
    <location>
        <begin position="11"/>
        <end position="21"/>
    </location>
</feature>
<feature type="transmembrane region" description="Helical" evidence="6">
    <location>
        <begin position="257"/>
        <end position="277"/>
    </location>
</feature>
<evidence type="ECO:0000256" key="4">
    <source>
        <dbReference type="ARBA" id="ARBA00023136"/>
    </source>
</evidence>
<feature type="region of interest" description="Disordered" evidence="5">
    <location>
        <begin position="1"/>
        <end position="21"/>
    </location>
</feature>
<accession>A0ABU8G3F3</accession>
<feature type="transmembrane region" description="Helical" evidence="6">
    <location>
        <begin position="30"/>
        <end position="50"/>
    </location>
</feature>
<feature type="transmembrane region" description="Helical" evidence="6">
    <location>
        <begin position="573"/>
        <end position="593"/>
    </location>
</feature>
<feature type="transmembrane region" description="Helical" evidence="6">
    <location>
        <begin position="605"/>
        <end position="626"/>
    </location>
</feature>
<dbReference type="Proteomes" id="UP001365781">
    <property type="component" value="Unassembled WGS sequence"/>
</dbReference>
<evidence type="ECO:0000256" key="1">
    <source>
        <dbReference type="ARBA" id="ARBA00004141"/>
    </source>
</evidence>
<comment type="subcellular location">
    <subcellularLocation>
        <location evidence="1">Membrane</location>
        <topology evidence="1">Multi-pass membrane protein</topology>
    </subcellularLocation>
</comment>
<protein>
    <submittedName>
        <fullName evidence="8">ABC transporter permease</fullName>
    </submittedName>
</protein>
<name>A0ABU8G3F3_9ACTN</name>
<dbReference type="RefSeq" id="WP_336535406.1">
    <property type="nucleotide sequence ID" value="NZ_JBBAYL010000002.1"/>
</dbReference>
<dbReference type="EMBL" id="JBBAYM010000001">
    <property type="protein sequence ID" value="MEI5607723.1"/>
    <property type="molecule type" value="Genomic_DNA"/>
</dbReference>
<feature type="transmembrane region" description="Helical" evidence="6">
    <location>
        <begin position="511"/>
        <end position="530"/>
    </location>
</feature>
<evidence type="ECO:0000259" key="7">
    <source>
        <dbReference type="Pfam" id="PF12698"/>
    </source>
</evidence>
<feature type="transmembrane region" description="Helical" evidence="6">
    <location>
        <begin position="542"/>
        <end position="561"/>
    </location>
</feature>
<keyword evidence="9" id="KW-1185">Reference proteome</keyword>
<feature type="transmembrane region" description="Helical" evidence="6">
    <location>
        <begin position="657"/>
        <end position="678"/>
    </location>
</feature>
<feature type="compositionally biased region" description="Basic residues" evidence="5">
    <location>
        <begin position="730"/>
        <end position="741"/>
    </location>
</feature>
<comment type="caution">
    <text evidence="8">The sequence shown here is derived from an EMBL/GenBank/DDBJ whole genome shotgun (WGS) entry which is preliminary data.</text>
</comment>
<dbReference type="InterPro" id="IPR013525">
    <property type="entry name" value="ABC2_TM"/>
</dbReference>
<feature type="transmembrane region" description="Helical" evidence="6">
    <location>
        <begin position="318"/>
        <end position="335"/>
    </location>
</feature>
<reference evidence="8 9" key="1">
    <citation type="submission" date="2024-03" db="EMBL/GenBank/DDBJ databases">
        <title>First Report of Pectobacterium brasiliscabiei causing potato scab in china.</title>
        <authorList>
            <person name="Handique U."/>
        </authorList>
    </citation>
    <scope>NUCLEOTIDE SEQUENCE [LARGE SCALE GENOMIC DNA]</scope>
    <source>
        <strain evidence="8 9">ZRIMU1503</strain>
    </source>
</reference>
<feature type="domain" description="ABC-2 type transporter transmembrane" evidence="7">
    <location>
        <begin position="31"/>
        <end position="334"/>
    </location>
</feature>
<feature type="transmembrane region" description="Helical" evidence="6">
    <location>
        <begin position="166"/>
        <end position="187"/>
    </location>
</feature>
<sequence length="741" mass="77463">METPTPVAEVSGREPDSPDADRKREIVKRAFLFLIPFLMVTMMYATYMGTMHSPKTRDMPVAVVGSGALAKSVVSELKSVQDGAADPRLVTDRGKALDLLKDRDVAGVLLIPADGSTEATVYTAQGAGASQAGTVKQILAPVAAGHDWTTKNQDIAPLPSGDSAGIAVLLAAIGMIMVGYVPLSGMMTAVPHLLALRRFLPLLAGWAVMTSTVTWLILGPIVGAVDGHYLAFVGIGLLATGAVGIGQLLFARFLGGLALLPGMLLWVVFGVPSSNLATPIHTMPGFFGFLHDVLPLPAAGEALRSVIYFDGRGVGKHLLTLAVWMVAALALALLMERRKGAALANVPESDNPDAPRPAMSGGPVRSKRLRYFAVAAFPLAILTVVVGMMSASLHQPEIRDMPVVVVGASQEQAEQATTGLREGLGDLVSLTTSTSLGTATDQIREREVVGVYVLPTAKGGEAKLYTSSAAGAGQHNALRGMFQQIAQSQKTPLELTDIKPLNASDSNGSNSMYAAMSWIMSGFLIMAALRGGAPEIRRLRQLLPMMAGWAVGMAVWLWVLFDLLIGAINGHGWAMIGFGALTIFSISLFTAVFTRTLGIAGVIPVLVIALMIGIPASGGAISLYMVPEVFRDLNNVLPLPAAVDVARAAVYFDGAGIGGHLATIVGWGAVCLLLNVAIDRWMARRDLKSGSTDPDGGSGTAGAGQETEEPALSLTGAGDTGAGDTAAPSRRGRRRIARTRS</sequence>
<keyword evidence="4 6" id="KW-0472">Membrane</keyword>
<dbReference type="Pfam" id="PF12698">
    <property type="entry name" value="ABC2_membrane_3"/>
    <property type="match status" value="1"/>
</dbReference>
<feature type="transmembrane region" description="Helical" evidence="6">
    <location>
        <begin position="229"/>
        <end position="250"/>
    </location>
</feature>
<evidence type="ECO:0000313" key="9">
    <source>
        <dbReference type="Proteomes" id="UP001365781"/>
    </source>
</evidence>
<dbReference type="PANTHER" id="PTHR43077:SF10">
    <property type="entry name" value="TRANSPORT PERMEASE PROTEIN"/>
    <property type="match status" value="1"/>
</dbReference>